<geneLocation type="plasmid" evidence="4 5">
    <name>p1</name>
</geneLocation>
<proteinExistence type="inferred from homology"/>
<comment type="similarity">
    <text evidence="3">Belongs to the trans-sulfuration enzymes family.</text>
</comment>
<dbReference type="Proteomes" id="UP000663629">
    <property type="component" value="Plasmid p1"/>
</dbReference>
<dbReference type="CDD" id="cd00614">
    <property type="entry name" value="CGS_like"/>
    <property type="match status" value="1"/>
</dbReference>
<dbReference type="EMBL" id="CP070369">
    <property type="protein sequence ID" value="QRZ14477.1"/>
    <property type="molecule type" value="Genomic_DNA"/>
</dbReference>
<keyword evidence="4" id="KW-0614">Plasmid</keyword>
<keyword evidence="2 3" id="KW-0663">Pyridoxal phosphate</keyword>
<dbReference type="PIRSF" id="PIRSF001434">
    <property type="entry name" value="CGS"/>
    <property type="match status" value="1"/>
</dbReference>
<dbReference type="Gene3D" id="3.90.1150.10">
    <property type="entry name" value="Aspartate Aminotransferase, domain 1"/>
    <property type="match status" value="1"/>
</dbReference>
<dbReference type="InterPro" id="IPR054542">
    <property type="entry name" value="Cys_met_metab_PP"/>
</dbReference>
<dbReference type="PANTHER" id="PTHR11808:SF75">
    <property type="entry name" value="CYSTATHIONINE GAMMA-SYNTHASE"/>
    <property type="match status" value="1"/>
</dbReference>
<evidence type="ECO:0000313" key="5">
    <source>
        <dbReference type="Proteomes" id="UP000663629"/>
    </source>
</evidence>
<dbReference type="InterPro" id="IPR015421">
    <property type="entry name" value="PyrdxlP-dep_Trfase_major"/>
</dbReference>
<evidence type="ECO:0000313" key="4">
    <source>
        <dbReference type="EMBL" id="QRZ14477.1"/>
    </source>
</evidence>
<evidence type="ECO:0000256" key="1">
    <source>
        <dbReference type="ARBA" id="ARBA00001933"/>
    </source>
</evidence>
<protein>
    <submittedName>
        <fullName evidence="4">Cystathionine gamma-synthase</fullName>
        <ecNumber evidence="4">2.5.1.48</ecNumber>
    </submittedName>
</protein>
<dbReference type="Pfam" id="PF01053">
    <property type="entry name" value="Cys_Met_Meta_PP"/>
    <property type="match status" value="1"/>
</dbReference>
<keyword evidence="5" id="KW-1185">Reference proteome</keyword>
<organism evidence="4 5">
    <name type="scientific">Paracoccus methylovorus</name>
    <dbReference type="NCBI Taxonomy" id="2812658"/>
    <lineage>
        <taxon>Bacteria</taxon>
        <taxon>Pseudomonadati</taxon>
        <taxon>Pseudomonadota</taxon>
        <taxon>Alphaproteobacteria</taxon>
        <taxon>Rhodobacterales</taxon>
        <taxon>Paracoccaceae</taxon>
        <taxon>Paracoccus</taxon>
    </lineage>
</organism>
<dbReference type="EC" id="2.5.1.48" evidence="4"/>
<reference evidence="4 5" key="1">
    <citation type="submission" date="2021-02" db="EMBL/GenBank/DDBJ databases">
        <title>Paracoccus methylovroum sp.nov., a new methanol and methylamine utilizing methylotrophic denitrifer.</title>
        <authorList>
            <person name="Timsy T."/>
            <person name="Behrendt U."/>
            <person name="Ulrich A."/>
            <person name="Spanner T."/>
            <person name="Foesel B.U."/>
            <person name="Horn M.A."/>
            <person name="Kolb S."/>
        </authorList>
    </citation>
    <scope>NUCLEOTIDE SEQUENCE [LARGE SCALE GENOMIC DNA]</scope>
    <source>
        <strain evidence="4 5">H4-D09</strain>
        <plasmid evidence="4 5">p1</plasmid>
    </source>
</reference>
<dbReference type="InterPro" id="IPR015422">
    <property type="entry name" value="PyrdxlP-dep_Trfase_small"/>
</dbReference>
<dbReference type="InterPro" id="IPR011821">
    <property type="entry name" value="O_succ_thio_ly"/>
</dbReference>
<gene>
    <name evidence="4" type="primary">metB</name>
    <name evidence="4" type="ORF">JWJ88_11320</name>
</gene>
<dbReference type="SUPFAM" id="SSF53383">
    <property type="entry name" value="PLP-dependent transferases"/>
    <property type="match status" value="1"/>
</dbReference>
<comment type="cofactor">
    <cofactor evidence="1 3">
        <name>pyridoxal 5'-phosphate</name>
        <dbReference type="ChEBI" id="CHEBI:597326"/>
    </cofactor>
</comment>
<dbReference type="InterPro" id="IPR000277">
    <property type="entry name" value="Cys/Met-Metab_PyrdxlP-dep_enz"/>
</dbReference>
<evidence type="ECO:0000256" key="2">
    <source>
        <dbReference type="ARBA" id="ARBA00022898"/>
    </source>
</evidence>
<name>A0ABX7JJS5_9RHOB</name>
<evidence type="ECO:0000256" key="3">
    <source>
        <dbReference type="RuleBase" id="RU362118"/>
    </source>
</evidence>
<dbReference type="NCBIfam" id="TIGR02080">
    <property type="entry name" value="O_succ_thio_ly"/>
    <property type="match status" value="1"/>
</dbReference>
<accession>A0ABX7JJS5</accession>
<sequence length="385" mass="39914">MAEDQPGDRTIAAAHGVGGRDRFGAVVPPIYLSTSYAFAGFDQTRGYDYTRAGNPSRDLLAETLAGLEHGAGAVVTSSGMAALDLLLAQVPPGALIVAPHDCYGGTQRLLMARRDRGAFRLALVDPGDPAAMAAALAERPALLLIETPSNPLMRVTDIAALAEQAHQAGTLVAVDNTFLSPALQQPLLLGADFVVHSTTKYLNGHSDVLGGAVVAARSEDAAALAEWANITGSVGSPFDAFLTLRGIRTLFARIAQQQASAMAVAQFLADRPEVAAVHYPGLPDHPGHALATRQQRGFGAMLSFDLQGGLAAVRRFVEAVRVFTLADSLGGVESLIAHPATMTHVSMGAEARHSAGIGDGLLRLSVGLEDPRDLLAGLSAGLAAI</sequence>
<dbReference type="InterPro" id="IPR015424">
    <property type="entry name" value="PyrdxlP-dep_Trfase"/>
</dbReference>
<dbReference type="RefSeq" id="WP_205295455.1">
    <property type="nucleotide sequence ID" value="NZ_CP070369.1"/>
</dbReference>
<keyword evidence="4" id="KW-0808">Transferase</keyword>
<dbReference type="PANTHER" id="PTHR11808">
    <property type="entry name" value="TRANS-SULFURATION ENZYME FAMILY MEMBER"/>
    <property type="match status" value="1"/>
</dbReference>
<dbReference type="GO" id="GO:0003962">
    <property type="term" value="F:cystathionine gamma-synthase activity"/>
    <property type="evidence" value="ECO:0007669"/>
    <property type="project" value="UniProtKB-EC"/>
</dbReference>
<dbReference type="PROSITE" id="PS00868">
    <property type="entry name" value="CYS_MET_METAB_PP"/>
    <property type="match status" value="1"/>
</dbReference>
<dbReference type="Gene3D" id="3.40.640.10">
    <property type="entry name" value="Type I PLP-dependent aspartate aminotransferase-like (Major domain)"/>
    <property type="match status" value="1"/>
</dbReference>